<dbReference type="AlphaFoldDB" id="A0A4V2J4R4"/>
<proteinExistence type="predicted"/>
<dbReference type="Proteomes" id="UP000293142">
    <property type="component" value="Unassembled WGS sequence"/>
</dbReference>
<evidence type="ECO:0000313" key="2">
    <source>
        <dbReference type="Proteomes" id="UP000293142"/>
    </source>
</evidence>
<dbReference type="EMBL" id="SIRE01000004">
    <property type="protein sequence ID" value="TBL80852.1"/>
    <property type="molecule type" value="Genomic_DNA"/>
</dbReference>
<organism evidence="1 2">
    <name type="scientific">Paenibacillus thalictri</name>
    <dbReference type="NCBI Taxonomy" id="2527873"/>
    <lineage>
        <taxon>Bacteria</taxon>
        <taxon>Bacillati</taxon>
        <taxon>Bacillota</taxon>
        <taxon>Bacilli</taxon>
        <taxon>Bacillales</taxon>
        <taxon>Paenibacillaceae</taxon>
        <taxon>Paenibacillus</taxon>
    </lineage>
</organism>
<protein>
    <submittedName>
        <fullName evidence="1">Uncharacterized protein</fullName>
    </submittedName>
</protein>
<keyword evidence="2" id="KW-1185">Reference proteome</keyword>
<reference evidence="1 2" key="1">
    <citation type="submission" date="2019-02" db="EMBL/GenBank/DDBJ databases">
        <title>Paenibacillus sp. nov., isolated from surface-sterilized tissue of Thalictrum simplex L.</title>
        <authorList>
            <person name="Tuo L."/>
        </authorList>
    </citation>
    <scope>NUCLEOTIDE SEQUENCE [LARGE SCALE GENOMIC DNA]</scope>
    <source>
        <strain evidence="1 2">N2SHLJ1</strain>
    </source>
</reference>
<name>A0A4V2J4R4_9BACL</name>
<accession>A0A4V2J4R4</accession>
<dbReference type="OrthoDB" id="1550253at2"/>
<sequence length="533" mass="61932">MDVQEQTNDLDHFTSQLSARIWGHRFRDSQRGPEYVLEFLNVLFGADYSFSSDSYIRRKSEGLRKFIFEGVKAGGGGDTLVLDEEEKMRLSQAVPEADRYALKQFLRNQEVILYNLTGKEADRSWYAKSLYPLHQSLLYVEMRKKGKKLQSERNFYARGGELYFLMLSHGTDGEPQRRAFIESRIANLLTRNKAIEKVVEKITGAFEIREKEERGQLYAKKTGTGKNAPDEVPMLPSSAYEENKQLFTQFAYELERLLLVDIEILDMFHLLTSLVCFQLARYMHERSLQEDSDHLYFCDCLEGGNKPLFQQSARIFDEHENLIKSRFEREFEQNFRHAVGQPEQIAEQLPAWKLDPDAFIDKLGLKSMVKRKEAIKRVLAKCVTTDDVLTKLYSEVREAVSEQMKKHQLNVTRTLSRDGGFATFRRGSGANYRYTISDSFLQMLVFTKVRPKEKMEYHEFLETLYQDYHIVIGEQQAKSSGLYTRSKLNVRYFQENEKALRSKLKLNGLLVEFSDATAMIHNPYASAMEGSYV</sequence>
<gene>
    <name evidence="1" type="ORF">EYB31_06445</name>
</gene>
<dbReference type="RefSeq" id="WP_131012456.1">
    <property type="nucleotide sequence ID" value="NZ_SIRE01000004.1"/>
</dbReference>
<evidence type="ECO:0000313" key="1">
    <source>
        <dbReference type="EMBL" id="TBL80852.1"/>
    </source>
</evidence>
<comment type="caution">
    <text evidence="1">The sequence shown here is derived from an EMBL/GenBank/DDBJ whole genome shotgun (WGS) entry which is preliminary data.</text>
</comment>